<organism evidence="1 2">
    <name type="scientific">Paenibacillus thiaminolyticus</name>
    <name type="common">Bacillus thiaminolyticus</name>
    <dbReference type="NCBI Taxonomy" id="49283"/>
    <lineage>
        <taxon>Bacteria</taxon>
        <taxon>Bacillati</taxon>
        <taxon>Bacillota</taxon>
        <taxon>Bacilli</taxon>
        <taxon>Bacillales</taxon>
        <taxon>Paenibacillaceae</taxon>
        <taxon>Paenibacillus</taxon>
    </lineage>
</organism>
<dbReference type="OrthoDB" id="2417886at2"/>
<dbReference type="Gene3D" id="1.20.120.1450">
    <property type="match status" value="1"/>
</dbReference>
<dbReference type="RefSeq" id="WP_119792886.1">
    <property type="nucleotide sequence ID" value="NZ_QYZD01000006.1"/>
</dbReference>
<dbReference type="EMBL" id="QYZD01000006">
    <property type="protein sequence ID" value="RJG24484.1"/>
    <property type="molecule type" value="Genomic_DNA"/>
</dbReference>
<accession>A0A3A3GKW6</accession>
<sequence>MEVNYISQLAKRYVEHDMIQAYTDLPAFPHTRVELMFAFLNRSKKGAEHSDLIALVTSLVQVGLDTHDMIEMATKDESDRNLRSRQLKVLAGDYFSSRFYHLLAHAGQVDAIRSLSQAVCAVNQLKVATIEKMKLWAMTAEEYLRACVSLRKTLFQSFNHRMAAQDISLWEQLLDQVAELEVMKQEQERSEQFQCFEGSWSYWHVWQQGTEEERRKMKQRAYDTAFWSAMMAKYEVRQQLAYQIRVIQDKLQSITSAMPLDAGTTGRVVQLLSPLVLTSSPTNAAAQRS</sequence>
<evidence type="ECO:0000313" key="1">
    <source>
        <dbReference type="EMBL" id="RJG24484.1"/>
    </source>
</evidence>
<dbReference type="InterPro" id="IPR009920">
    <property type="entry name" value="HEPPP_synth_su1"/>
</dbReference>
<dbReference type="GO" id="GO:0009234">
    <property type="term" value="P:menaquinone biosynthetic process"/>
    <property type="evidence" value="ECO:0007669"/>
    <property type="project" value="InterPro"/>
</dbReference>
<dbReference type="Proteomes" id="UP000266177">
    <property type="component" value="Unassembled WGS sequence"/>
</dbReference>
<reference evidence="1 2" key="1">
    <citation type="submission" date="2018-09" db="EMBL/GenBank/DDBJ databases">
        <title>Paenibacillus SK2017-BO5.</title>
        <authorList>
            <person name="Piskunova J.V."/>
            <person name="Dubiley S.A."/>
            <person name="Severinov K.V."/>
        </authorList>
    </citation>
    <scope>NUCLEOTIDE SEQUENCE [LARGE SCALE GENOMIC DNA]</scope>
    <source>
        <strain evidence="1 2">BO5</strain>
    </source>
</reference>
<dbReference type="Pfam" id="PF07307">
    <property type="entry name" value="HEPPP_synt_1"/>
    <property type="match status" value="1"/>
</dbReference>
<gene>
    <name evidence="1" type="ORF">DQX05_09165</name>
</gene>
<dbReference type="AlphaFoldDB" id="A0A3A3GKW6"/>
<name>A0A3A3GKW6_PANTH</name>
<proteinExistence type="predicted"/>
<evidence type="ECO:0000313" key="2">
    <source>
        <dbReference type="Proteomes" id="UP000266177"/>
    </source>
</evidence>
<protein>
    <submittedName>
        <fullName evidence="1">Heptaprenyl diphosphate synthase</fullName>
    </submittedName>
</protein>
<comment type="caution">
    <text evidence="1">The sequence shown here is derived from an EMBL/GenBank/DDBJ whole genome shotgun (WGS) entry which is preliminary data.</text>
</comment>